<dbReference type="EMBL" id="FNGY01000001">
    <property type="protein sequence ID" value="SDL45365.1"/>
    <property type="molecule type" value="Genomic_DNA"/>
</dbReference>
<organism evidence="1 2">
    <name type="scientific">Pedobacter steynii</name>
    <dbReference type="NCBI Taxonomy" id="430522"/>
    <lineage>
        <taxon>Bacteria</taxon>
        <taxon>Pseudomonadati</taxon>
        <taxon>Bacteroidota</taxon>
        <taxon>Sphingobacteriia</taxon>
        <taxon>Sphingobacteriales</taxon>
        <taxon>Sphingobacteriaceae</taxon>
        <taxon>Pedobacter</taxon>
    </lineage>
</organism>
<dbReference type="AlphaFoldDB" id="A0A1G9K7L2"/>
<dbReference type="OrthoDB" id="765116at2"/>
<evidence type="ECO:0000313" key="1">
    <source>
        <dbReference type="EMBL" id="SDL45365.1"/>
    </source>
</evidence>
<keyword evidence="2" id="KW-1185">Reference proteome</keyword>
<accession>A0A1G9K7L2</accession>
<gene>
    <name evidence="1" type="ORF">SAMN05421820_101485</name>
</gene>
<reference evidence="2" key="1">
    <citation type="submission" date="2016-10" db="EMBL/GenBank/DDBJ databases">
        <authorList>
            <person name="Varghese N."/>
            <person name="Submissions S."/>
        </authorList>
    </citation>
    <scope>NUCLEOTIDE SEQUENCE [LARGE SCALE GENOMIC DNA]</scope>
    <source>
        <strain evidence="2">DSM 19110</strain>
    </source>
</reference>
<dbReference type="RefSeq" id="WP_074604515.1">
    <property type="nucleotide sequence ID" value="NZ_FNGY01000001.1"/>
</dbReference>
<sequence>MKFEPLTRVVYVTPKKDQVFTFIKEVYDQEGLYVLDFEDVQVKENQLRLNTHPVFSVPHGMSKDYIKSYHLDRLVDQVVSYMVAHHAHDDLKIYREMNTIYLETAFNKPETLEDKRLFDIEVDSFNKIIGQVNTAVKSRFNTKVEVVLKFPFQRHQLHSVRL</sequence>
<proteinExistence type="predicted"/>
<dbReference type="Proteomes" id="UP000183200">
    <property type="component" value="Unassembled WGS sequence"/>
</dbReference>
<evidence type="ECO:0000313" key="2">
    <source>
        <dbReference type="Proteomes" id="UP000183200"/>
    </source>
</evidence>
<protein>
    <submittedName>
        <fullName evidence="1">Uncharacterized protein</fullName>
    </submittedName>
</protein>
<name>A0A1G9K7L2_9SPHI</name>